<reference evidence="2 3" key="1">
    <citation type="journal article" date="2015" name="Genome Announc.">
        <title>Draft Genome Sequence of Burkholderia sp. Strain PML1(12), an Ectomycorrhizosphere-Inhabiting Bacterium with Effective Mineral-Weathering Ability.</title>
        <authorList>
            <person name="Uroz S."/>
            <person name="Oger P."/>
        </authorList>
    </citation>
    <scope>NUCLEOTIDE SEQUENCE [LARGE SCALE GENOMIC DNA]</scope>
    <source>
        <strain evidence="3">PML1(12)</strain>
    </source>
</reference>
<dbReference type="InterPro" id="IPR036597">
    <property type="entry name" value="Fido-like_dom_sf"/>
</dbReference>
<dbReference type="PIRSF" id="PIRSF018297">
    <property type="entry name" value="Doc"/>
    <property type="match status" value="1"/>
</dbReference>
<dbReference type="InterPro" id="IPR053737">
    <property type="entry name" value="Type_II_TA_Toxin"/>
</dbReference>
<comment type="caution">
    <text evidence="2">The sequence shown here is derived from an EMBL/GenBank/DDBJ whole genome shotgun (WGS) entry which is preliminary data.</text>
</comment>
<dbReference type="PANTHER" id="PTHR39426:SF1">
    <property type="entry name" value="HOMOLOGY TO DEATH-ON-CURING PROTEIN OF PHAGE P1"/>
    <property type="match status" value="1"/>
</dbReference>
<sequence>MLDLDYVITIHDEILADFGGLPGFASGGKGGVEAALVRVDNHAHYNGINDVFGIAAMYTVAIARGHVFNDANKRTGLTCALTYLERENITIPRTPELEDAVVDVAKGAIDHETFASFLYGIWLT</sequence>
<dbReference type="Pfam" id="PF02661">
    <property type="entry name" value="Fic"/>
    <property type="match status" value="1"/>
</dbReference>
<protein>
    <submittedName>
        <fullName evidence="2">Death-on-curing protein</fullName>
    </submittedName>
</protein>
<dbReference type="AlphaFoldDB" id="A0A0J1CNR6"/>
<name>A0A0J1CNR6_9BURK</name>
<dbReference type="InterPro" id="IPR003812">
    <property type="entry name" value="Fido"/>
</dbReference>
<dbReference type="Proteomes" id="UP000035963">
    <property type="component" value="Unassembled WGS sequence"/>
</dbReference>
<organism evidence="2 3">
    <name type="scientific">Caballeronia mineralivorans PML1(12)</name>
    <dbReference type="NCBI Taxonomy" id="908627"/>
    <lineage>
        <taxon>Bacteria</taxon>
        <taxon>Pseudomonadati</taxon>
        <taxon>Pseudomonadota</taxon>
        <taxon>Betaproteobacteria</taxon>
        <taxon>Burkholderiales</taxon>
        <taxon>Burkholderiaceae</taxon>
        <taxon>Caballeronia</taxon>
    </lineage>
</organism>
<keyword evidence="3" id="KW-1185">Reference proteome</keyword>
<evidence type="ECO:0000313" key="2">
    <source>
        <dbReference type="EMBL" id="KLU22224.1"/>
    </source>
</evidence>
<dbReference type="PATRIC" id="fig|908627.4.peg.7022"/>
<evidence type="ECO:0000313" key="3">
    <source>
        <dbReference type="Proteomes" id="UP000035963"/>
    </source>
</evidence>
<dbReference type="OrthoDB" id="9802752at2"/>
<dbReference type="PANTHER" id="PTHR39426">
    <property type="entry name" value="HOMOLOGY TO DEATH-ON-CURING PROTEIN OF PHAGE P1"/>
    <property type="match status" value="1"/>
</dbReference>
<accession>A0A0J1CNR6</accession>
<dbReference type="RefSeq" id="WP_047896122.1">
    <property type="nucleotide sequence ID" value="NZ_AEJF01000185.1"/>
</dbReference>
<dbReference type="GO" id="GO:0016301">
    <property type="term" value="F:kinase activity"/>
    <property type="evidence" value="ECO:0007669"/>
    <property type="project" value="InterPro"/>
</dbReference>
<dbReference type="InterPro" id="IPR006440">
    <property type="entry name" value="Doc"/>
</dbReference>
<feature type="domain" description="Fido" evidence="1">
    <location>
        <begin position="2"/>
        <end position="120"/>
    </location>
</feature>
<evidence type="ECO:0000259" key="1">
    <source>
        <dbReference type="PROSITE" id="PS51459"/>
    </source>
</evidence>
<dbReference type="NCBIfam" id="TIGR01550">
    <property type="entry name" value="DOC_P1"/>
    <property type="match status" value="1"/>
</dbReference>
<dbReference type="EMBL" id="AEJF01000185">
    <property type="protein sequence ID" value="KLU22224.1"/>
    <property type="molecule type" value="Genomic_DNA"/>
</dbReference>
<proteinExistence type="predicted"/>
<dbReference type="Gene3D" id="1.20.120.1870">
    <property type="entry name" value="Fic/DOC protein, Fido domain"/>
    <property type="match status" value="1"/>
</dbReference>
<gene>
    <name evidence="2" type="ORF">EOS_31485</name>
</gene>
<dbReference type="SUPFAM" id="SSF140931">
    <property type="entry name" value="Fic-like"/>
    <property type="match status" value="1"/>
</dbReference>
<dbReference type="PROSITE" id="PS51459">
    <property type="entry name" value="FIDO"/>
    <property type="match status" value="1"/>
</dbReference>